<comment type="subcellular location">
    <subcellularLocation>
        <location evidence="1">Cell membrane</location>
        <topology evidence="1">Multi-pass membrane protein</topology>
    </subcellularLocation>
</comment>
<evidence type="ECO:0000256" key="2">
    <source>
        <dbReference type="ARBA" id="ARBA00022448"/>
    </source>
</evidence>
<accession>A0A1F2WRM1</accession>
<dbReference type="CDD" id="cd17321">
    <property type="entry name" value="MFS_MMR_MDR_like"/>
    <property type="match status" value="1"/>
</dbReference>
<feature type="domain" description="Major facilitator superfamily (MFS) profile" evidence="7">
    <location>
        <begin position="20"/>
        <end position="528"/>
    </location>
</feature>
<feature type="transmembrane region" description="Helical" evidence="6">
    <location>
        <begin position="345"/>
        <end position="365"/>
    </location>
</feature>
<feature type="transmembrane region" description="Helical" evidence="6">
    <location>
        <begin position="111"/>
        <end position="133"/>
    </location>
</feature>
<dbReference type="AlphaFoldDB" id="A0A1F2WRM1"/>
<evidence type="ECO:0000256" key="4">
    <source>
        <dbReference type="ARBA" id="ARBA00022989"/>
    </source>
</evidence>
<feature type="transmembrane region" description="Helical" evidence="6">
    <location>
        <begin position="145"/>
        <end position="172"/>
    </location>
</feature>
<feature type="transmembrane region" description="Helical" evidence="6">
    <location>
        <begin position="207"/>
        <end position="227"/>
    </location>
</feature>
<evidence type="ECO:0000256" key="5">
    <source>
        <dbReference type="ARBA" id="ARBA00023136"/>
    </source>
</evidence>
<dbReference type="Proteomes" id="UP000177876">
    <property type="component" value="Unassembled WGS sequence"/>
</dbReference>
<keyword evidence="5 6" id="KW-0472">Membrane</keyword>
<dbReference type="GO" id="GO:0005886">
    <property type="term" value="C:plasma membrane"/>
    <property type="evidence" value="ECO:0007669"/>
    <property type="project" value="UniProtKB-SubCell"/>
</dbReference>
<dbReference type="InterPro" id="IPR011701">
    <property type="entry name" value="MFS"/>
</dbReference>
<feature type="transmembrane region" description="Helical" evidence="6">
    <location>
        <begin position="371"/>
        <end position="393"/>
    </location>
</feature>
<organism evidence="8 9">
    <name type="scientific">Candidatus Solincola sediminis</name>
    <dbReference type="NCBI Taxonomy" id="1797199"/>
    <lineage>
        <taxon>Bacteria</taxon>
        <taxon>Bacillati</taxon>
        <taxon>Actinomycetota</taxon>
        <taxon>Candidatus Geothermincolia</taxon>
        <taxon>Candidatus Geothermincolales</taxon>
        <taxon>Candidatus Geothermincolaceae</taxon>
        <taxon>Candidatus Solincola</taxon>
    </lineage>
</organism>
<keyword evidence="4 6" id="KW-1133">Transmembrane helix</keyword>
<evidence type="ECO:0000313" key="8">
    <source>
        <dbReference type="EMBL" id="OFW59514.1"/>
    </source>
</evidence>
<dbReference type="STRING" id="1797197.A2Y75_11610"/>
<dbReference type="PANTHER" id="PTHR42718">
    <property type="entry name" value="MAJOR FACILITATOR SUPERFAMILY MULTIDRUG TRANSPORTER MFSC"/>
    <property type="match status" value="1"/>
</dbReference>
<evidence type="ECO:0000256" key="6">
    <source>
        <dbReference type="SAM" id="Phobius"/>
    </source>
</evidence>
<feature type="transmembrane region" description="Helical" evidence="6">
    <location>
        <begin position="55"/>
        <end position="74"/>
    </location>
</feature>
<protein>
    <recommendedName>
        <fullName evidence="7">Major facilitator superfamily (MFS) profile domain-containing protein</fullName>
    </recommendedName>
</protein>
<evidence type="ECO:0000256" key="1">
    <source>
        <dbReference type="ARBA" id="ARBA00004651"/>
    </source>
</evidence>
<sequence>MDASSNSGAALTNPASGAYILTVLGLAQFINTYDTTAMNVAVSRVVHDLHTTVTGVQLALTTYALVMAAFMIAGGKLSDVWGRKQTFTLGIALYGCGALTTALSPNLTVMILGWSVLEGLGSALMIPAIYSMIPAVFSDGRERVRAFAVIGSIAGAGAASGPLLCGLITTYLSWRVSFAAEVMVVILVIILQFRLKAPGRTTKRPSFDIMGAFLSAIGLGLLVMGILQANNLATAGIVPLLALCGAGLAVLSLFLAWQMHRKHRGKSQLLDPAILRSKAMKLGLPLTAAQTFMMAGGLFIIPVFQQIALGYEPVMSGLTFLPNTIAMIAASQIVGRLSARYGRKWFIVCGLFAMSLGLGITALLINGHSSLWAFLPGTLLLGSGVGLVMAPLLDLTQSSVSLERQSEASGVNRAFFNLGSSLGTALAGAILIAVLISGFTGLVSTSTAIPQENKAAIEQAIKTGAKAVSNQQLSEVLQAKGLSDSEIAELVNINARARDRALRISLAAVALLGLIGVFLALLLPNNRPKEPAT</sequence>
<dbReference type="InterPro" id="IPR005829">
    <property type="entry name" value="Sugar_transporter_CS"/>
</dbReference>
<evidence type="ECO:0000313" key="9">
    <source>
        <dbReference type="Proteomes" id="UP000177876"/>
    </source>
</evidence>
<name>A0A1F2WRM1_9ACTN</name>
<dbReference type="InterPro" id="IPR036259">
    <property type="entry name" value="MFS_trans_sf"/>
</dbReference>
<feature type="transmembrane region" description="Helical" evidence="6">
    <location>
        <begin position="504"/>
        <end position="523"/>
    </location>
</feature>
<proteinExistence type="predicted"/>
<dbReference type="SUPFAM" id="SSF103473">
    <property type="entry name" value="MFS general substrate transporter"/>
    <property type="match status" value="2"/>
</dbReference>
<gene>
    <name evidence="8" type="ORF">A2Y75_11610</name>
</gene>
<feature type="transmembrane region" description="Helical" evidence="6">
    <location>
        <begin position="178"/>
        <end position="195"/>
    </location>
</feature>
<dbReference type="EMBL" id="MELK01000015">
    <property type="protein sequence ID" value="OFW59514.1"/>
    <property type="molecule type" value="Genomic_DNA"/>
</dbReference>
<evidence type="ECO:0000259" key="7">
    <source>
        <dbReference type="PROSITE" id="PS50850"/>
    </source>
</evidence>
<dbReference type="InterPro" id="IPR020846">
    <property type="entry name" value="MFS_dom"/>
</dbReference>
<feature type="transmembrane region" description="Helical" evidence="6">
    <location>
        <begin position="286"/>
        <end position="308"/>
    </location>
</feature>
<dbReference type="PROSITE" id="PS50850">
    <property type="entry name" value="MFS"/>
    <property type="match status" value="1"/>
</dbReference>
<comment type="caution">
    <text evidence="8">The sequence shown here is derived from an EMBL/GenBank/DDBJ whole genome shotgun (WGS) entry which is preliminary data.</text>
</comment>
<feature type="transmembrane region" description="Helical" evidence="6">
    <location>
        <begin position="233"/>
        <end position="257"/>
    </location>
</feature>
<keyword evidence="2" id="KW-0813">Transport</keyword>
<dbReference type="Gene3D" id="1.20.1250.20">
    <property type="entry name" value="MFS general substrate transporter like domains"/>
    <property type="match status" value="1"/>
</dbReference>
<feature type="transmembrane region" description="Helical" evidence="6">
    <location>
        <begin position="86"/>
        <end position="105"/>
    </location>
</feature>
<dbReference type="Pfam" id="PF07690">
    <property type="entry name" value="MFS_1"/>
    <property type="match status" value="1"/>
</dbReference>
<dbReference type="Gene3D" id="1.20.1720.10">
    <property type="entry name" value="Multidrug resistance protein D"/>
    <property type="match status" value="1"/>
</dbReference>
<dbReference type="PROSITE" id="PS00216">
    <property type="entry name" value="SUGAR_TRANSPORT_1"/>
    <property type="match status" value="1"/>
</dbReference>
<keyword evidence="3 6" id="KW-0812">Transmembrane</keyword>
<dbReference type="GO" id="GO:0022857">
    <property type="term" value="F:transmembrane transporter activity"/>
    <property type="evidence" value="ECO:0007669"/>
    <property type="project" value="InterPro"/>
</dbReference>
<feature type="transmembrane region" description="Helical" evidence="6">
    <location>
        <begin position="414"/>
        <end position="436"/>
    </location>
</feature>
<feature type="transmembrane region" description="Helical" evidence="6">
    <location>
        <begin position="314"/>
        <end position="333"/>
    </location>
</feature>
<evidence type="ECO:0000256" key="3">
    <source>
        <dbReference type="ARBA" id="ARBA00022692"/>
    </source>
</evidence>
<reference evidence="8 9" key="1">
    <citation type="journal article" date="2016" name="Nat. Commun.">
        <title>Thousands of microbial genomes shed light on interconnected biogeochemical processes in an aquifer system.</title>
        <authorList>
            <person name="Anantharaman K."/>
            <person name="Brown C.T."/>
            <person name="Hug L.A."/>
            <person name="Sharon I."/>
            <person name="Castelle C.J."/>
            <person name="Probst A.J."/>
            <person name="Thomas B.C."/>
            <person name="Singh A."/>
            <person name="Wilkins M.J."/>
            <person name="Karaoz U."/>
            <person name="Brodie E.L."/>
            <person name="Williams K.H."/>
            <person name="Hubbard S.S."/>
            <person name="Banfield J.F."/>
        </authorList>
    </citation>
    <scope>NUCLEOTIDE SEQUENCE [LARGE SCALE GENOMIC DNA]</scope>
</reference>
<dbReference type="PANTHER" id="PTHR42718:SF9">
    <property type="entry name" value="MAJOR FACILITATOR SUPERFAMILY MULTIDRUG TRANSPORTER MFSC"/>
    <property type="match status" value="1"/>
</dbReference>